<evidence type="ECO:0000256" key="1">
    <source>
        <dbReference type="SAM" id="Phobius"/>
    </source>
</evidence>
<name>A0A4Y9VTQ1_9PROT</name>
<dbReference type="EMBL" id="PQVH01000002">
    <property type="protein sequence ID" value="TFW73003.1"/>
    <property type="molecule type" value="Genomic_DNA"/>
</dbReference>
<feature type="transmembrane region" description="Helical" evidence="1">
    <location>
        <begin position="108"/>
        <end position="132"/>
    </location>
</feature>
<feature type="transmembrane region" description="Helical" evidence="1">
    <location>
        <begin position="71"/>
        <end position="88"/>
    </location>
</feature>
<protein>
    <recommendedName>
        <fullName evidence="2">Protein-glutamine gamma-glutamyltransferase-like C-terminal domain-containing protein</fullName>
    </recommendedName>
</protein>
<feature type="transmembrane region" description="Helical" evidence="1">
    <location>
        <begin position="244"/>
        <end position="264"/>
    </location>
</feature>
<feature type="transmembrane region" description="Helical" evidence="1">
    <location>
        <begin position="6"/>
        <end position="35"/>
    </location>
</feature>
<organism evidence="3 4">
    <name type="scientific">Methylotenera oryzisoli</name>
    <dbReference type="NCBI Taxonomy" id="2080758"/>
    <lineage>
        <taxon>Bacteria</taxon>
        <taxon>Pseudomonadati</taxon>
        <taxon>Pseudomonadota</taxon>
        <taxon>Betaproteobacteria</taxon>
        <taxon>Nitrosomonadales</taxon>
        <taxon>Methylophilaceae</taxon>
        <taxon>Methylotenera</taxon>
    </lineage>
</organism>
<dbReference type="InterPro" id="IPR025403">
    <property type="entry name" value="TgpA-like_C"/>
</dbReference>
<dbReference type="Proteomes" id="UP000297706">
    <property type="component" value="Unassembled WGS sequence"/>
</dbReference>
<accession>A0A4Y9VTQ1</accession>
<reference evidence="3 4" key="1">
    <citation type="submission" date="2018-02" db="EMBL/GenBank/DDBJ databases">
        <title>A novel lanthanide dependent methylotroph, Methylotenera sp. La3113.</title>
        <authorList>
            <person name="Lv H."/>
            <person name="Tani A."/>
        </authorList>
    </citation>
    <scope>NUCLEOTIDE SEQUENCE [LARGE SCALE GENOMIC DNA]</scope>
    <source>
        <strain evidence="3 4">La3113</strain>
    </source>
</reference>
<evidence type="ECO:0000259" key="2">
    <source>
        <dbReference type="Pfam" id="PF13559"/>
    </source>
</evidence>
<evidence type="ECO:0000313" key="4">
    <source>
        <dbReference type="Proteomes" id="UP000297706"/>
    </source>
</evidence>
<gene>
    <name evidence="3" type="ORF">C3Y98_01200</name>
</gene>
<sequence>MRRLVIFGAVISIFIFIPTWGIFRAAVYILAILQVAYNCTTTTRKQLYLSILVSLVMVIFASSHYRADWTMLFYLIPYVIFVVATIVAEQINSKSDELRTRSLSAPILVGQTIAIITATLSILLLGFLLYLITPQKTIDQLNHKFGNPTAIGAGLHTLEAGAGNQSYLPIQEPSMKNLLSNWPSPDEMRLAAKREGMPKWQADAINSLADISGNLSKGFTQTKKRFDSLWGAFKKWIEENLRQIIQVMILCLLLCLAIAFIFFTRELKVTTWFRSRFDYLYLGIFKIHCKQAYAISNYYYATERLFELQDIPRHRRMTVKEYFEEASNFNTEIKAELTMIARNYEDYRYGEKSYNKSELETLNSLYKKVYRTLSK</sequence>
<comment type="caution">
    <text evidence="3">The sequence shown here is derived from an EMBL/GenBank/DDBJ whole genome shotgun (WGS) entry which is preliminary data.</text>
</comment>
<keyword evidence="1" id="KW-0472">Membrane</keyword>
<feature type="domain" description="Protein-glutamine gamma-glutamyltransferase-like C-terminal" evidence="2">
    <location>
        <begin position="299"/>
        <end position="366"/>
    </location>
</feature>
<feature type="transmembrane region" description="Helical" evidence="1">
    <location>
        <begin position="47"/>
        <end position="65"/>
    </location>
</feature>
<keyword evidence="1" id="KW-1133">Transmembrane helix</keyword>
<keyword evidence="1" id="KW-0812">Transmembrane</keyword>
<dbReference type="AlphaFoldDB" id="A0A4Y9VTQ1"/>
<proteinExistence type="predicted"/>
<keyword evidence="4" id="KW-1185">Reference proteome</keyword>
<dbReference type="Pfam" id="PF13559">
    <property type="entry name" value="DUF4129"/>
    <property type="match status" value="1"/>
</dbReference>
<evidence type="ECO:0000313" key="3">
    <source>
        <dbReference type="EMBL" id="TFW73003.1"/>
    </source>
</evidence>